<dbReference type="Gene3D" id="1.10.238.10">
    <property type="entry name" value="EF-hand"/>
    <property type="match status" value="2"/>
</dbReference>
<dbReference type="PROSITE" id="PS50222">
    <property type="entry name" value="EF_HAND_2"/>
    <property type="match status" value="1"/>
</dbReference>
<feature type="compositionally biased region" description="Gly residues" evidence="1">
    <location>
        <begin position="211"/>
        <end position="228"/>
    </location>
</feature>
<accession>A0ABW5A6W6</accession>
<dbReference type="Pfam" id="PF13202">
    <property type="entry name" value="EF-hand_5"/>
    <property type="match status" value="4"/>
</dbReference>
<feature type="region of interest" description="Disordered" evidence="1">
    <location>
        <begin position="211"/>
        <end position="249"/>
    </location>
</feature>
<dbReference type="Proteomes" id="UP001597413">
    <property type="component" value="Unassembled WGS sequence"/>
</dbReference>
<dbReference type="RefSeq" id="WP_377388675.1">
    <property type="nucleotide sequence ID" value="NZ_JBHUIX010000005.1"/>
</dbReference>
<name>A0ABW5A6W6_9RHOB</name>
<protein>
    <submittedName>
        <fullName evidence="4">EF-hand domain-containing protein</fullName>
    </submittedName>
</protein>
<evidence type="ECO:0000313" key="5">
    <source>
        <dbReference type="Proteomes" id="UP001597413"/>
    </source>
</evidence>
<feature type="compositionally biased region" description="Basic and acidic residues" evidence="1">
    <location>
        <begin position="229"/>
        <end position="241"/>
    </location>
</feature>
<evidence type="ECO:0000256" key="2">
    <source>
        <dbReference type="SAM" id="SignalP"/>
    </source>
</evidence>
<feature type="domain" description="EF-hand" evidence="3">
    <location>
        <begin position="172"/>
        <end position="200"/>
    </location>
</feature>
<feature type="chain" id="PRO_5046794059" evidence="2">
    <location>
        <begin position="27"/>
        <end position="249"/>
    </location>
</feature>
<reference evidence="5" key="1">
    <citation type="journal article" date="2019" name="Int. J. Syst. Evol. Microbiol.">
        <title>The Global Catalogue of Microorganisms (GCM) 10K type strain sequencing project: providing services to taxonomists for standard genome sequencing and annotation.</title>
        <authorList>
            <consortium name="The Broad Institute Genomics Platform"/>
            <consortium name="The Broad Institute Genome Sequencing Center for Infectious Disease"/>
            <person name="Wu L."/>
            <person name="Ma J."/>
        </authorList>
    </citation>
    <scope>NUCLEOTIDE SEQUENCE [LARGE SCALE GENOMIC DNA]</scope>
    <source>
        <strain evidence="5">CCUG 55131</strain>
    </source>
</reference>
<dbReference type="InterPro" id="IPR002048">
    <property type="entry name" value="EF_hand_dom"/>
</dbReference>
<proteinExistence type="predicted"/>
<evidence type="ECO:0000259" key="3">
    <source>
        <dbReference type="PROSITE" id="PS50222"/>
    </source>
</evidence>
<dbReference type="InterPro" id="IPR018247">
    <property type="entry name" value="EF_Hand_1_Ca_BS"/>
</dbReference>
<gene>
    <name evidence="4" type="ORF">ACFSM0_07060</name>
</gene>
<feature type="signal peptide" evidence="2">
    <location>
        <begin position="1"/>
        <end position="26"/>
    </location>
</feature>
<sequence length="249" mass="25286">MTSALTKTMIAVLATSVALGAMPVLAQQAAPAGDAANPPAMMPGGAGPMGPDGMGPGGMGPQDGMGPMSDACDSPMGPMAGGWAKPDLTRFDADGDGKVTLAEIRAKRAEMTKSIDADGDGLLSADELVAAELARMKERVEARVKARIAAQDADGDGKLSAAELASPPMPVRMFERLDANNDGVLSADEIANAPQMMPHRGHGHGGRMGPMGQGPQGMGPAGDQGPGKGCDRADRGGDRGHRGWFNFGN</sequence>
<comment type="caution">
    <text evidence="4">The sequence shown here is derived from an EMBL/GenBank/DDBJ whole genome shotgun (WGS) entry which is preliminary data.</text>
</comment>
<dbReference type="PROSITE" id="PS00018">
    <property type="entry name" value="EF_HAND_1"/>
    <property type="match status" value="3"/>
</dbReference>
<keyword evidence="5" id="KW-1185">Reference proteome</keyword>
<evidence type="ECO:0000313" key="4">
    <source>
        <dbReference type="EMBL" id="MFD2173843.1"/>
    </source>
</evidence>
<keyword evidence="2" id="KW-0732">Signal</keyword>
<dbReference type="SUPFAM" id="SSF47473">
    <property type="entry name" value="EF-hand"/>
    <property type="match status" value="1"/>
</dbReference>
<evidence type="ECO:0000256" key="1">
    <source>
        <dbReference type="SAM" id="MobiDB-lite"/>
    </source>
</evidence>
<dbReference type="EMBL" id="JBHUIX010000005">
    <property type="protein sequence ID" value="MFD2173843.1"/>
    <property type="molecule type" value="Genomic_DNA"/>
</dbReference>
<organism evidence="4 5">
    <name type="scientific">Rhodobacter lacus</name>
    <dbReference type="NCBI Taxonomy" id="1641972"/>
    <lineage>
        <taxon>Bacteria</taxon>
        <taxon>Pseudomonadati</taxon>
        <taxon>Pseudomonadota</taxon>
        <taxon>Alphaproteobacteria</taxon>
        <taxon>Rhodobacterales</taxon>
        <taxon>Rhodobacter group</taxon>
        <taxon>Rhodobacter</taxon>
    </lineage>
</organism>
<dbReference type="InterPro" id="IPR011992">
    <property type="entry name" value="EF-hand-dom_pair"/>
</dbReference>